<feature type="coiled-coil region" evidence="1">
    <location>
        <begin position="241"/>
        <end position="273"/>
    </location>
</feature>
<dbReference type="Gene3D" id="3.90.580.10">
    <property type="entry name" value="Zinc finger, CHC2-type domain"/>
    <property type="match status" value="1"/>
</dbReference>
<dbReference type="RefSeq" id="WP_236453143.1">
    <property type="nucleotide sequence ID" value="NZ_CBCSGE010000026.1"/>
</dbReference>
<dbReference type="Proteomes" id="UP001589607">
    <property type="component" value="Unassembled WGS sequence"/>
</dbReference>
<name>A0ABV5GQ16_9FLAO</name>
<proteinExistence type="predicted"/>
<sequence>MSDFPFDLELLWEATDNGLIFFQDEFSSFMSRKKGLKGFSLRDDDATGSCYVSKSKKTKLWLFTDFGANNITPDQKGINAIDYVMKRDNCDFSMACKTLFSQYGLAVSEFQKVEPKTEFSAKVTKEKDYWNVSYYPEIQSEKHLKSIFPFYTNALLRDYNFRQIKTYENVGVKKDGATLYQRKITATNDFPIYGYEEESFVKLYQPKAPKGDKYILKHSFVGEKPERYIFGWDRIFDKVDYNVIESLHKELKEEKDKKQREYLKEKLQELQLDCIVIATGGTDGINIASLGYDVIWFNSETEVIATEEYLKLSKIAKVIYYVADLDETGVKQAVKMGLEFITIKILWLPDWLLQDRKKDFKDWICKFRNEKIEKVTAIFKKMLSQALNFQFWDYPSVGRVSLNPKKLLHFLKHKNIRLYKMPYKTSDTGKEDEGYFIKLEKNLISKVYSSDIKRTCLEWLDDNYHSINIYNMVLKSPFFNQNSLKALPFFEYKRNNCGQDFQYYFFNNKAVKVTADEIATKDFSTRLPVTLWEDDRVDHYFEKRNPYFEITTDKLQRKRIKVLDKSSNYFKVLINTSRIFWQKDCDETGLDKNNFTINSKALTDDENYLQEVHLLNKMYCVGYLLHQYKMASKSWMVLGVDFASGTSVKGSYGGTGKSFLQKSLFRSLNSLSIGGKTLEKDNFPMDGVTPKTRFVLFDDLAAYQPMEFFYNLITDNFVANQKGGVKYNIPFDDSAKIGATTNFAPDMTPSTKRRLLVYYNSDYYHEATDDNGYPFSRKISDDFNGKDILTKEYSTEEWNSEFNFQLQCLQFYLSQTEKVEAPIDTLVSKSKMMKIGDSYIKFFNELFSEPTSLNDWVERTPVVAMAKEDLGNKFISAQRFTDNLKLYCEANKDNGWSLEMKKKKNTAGNSVIHFFVSTDGKKVEHTTEEENTNTEDTPKQENEKLEPETDLLF</sequence>
<keyword evidence="4" id="KW-1185">Reference proteome</keyword>
<evidence type="ECO:0000256" key="1">
    <source>
        <dbReference type="SAM" id="Coils"/>
    </source>
</evidence>
<keyword evidence="1" id="KW-0175">Coiled coil</keyword>
<evidence type="ECO:0000313" key="4">
    <source>
        <dbReference type="Proteomes" id="UP001589607"/>
    </source>
</evidence>
<dbReference type="EMBL" id="JBHMEY010000054">
    <property type="protein sequence ID" value="MFB9097478.1"/>
    <property type="molecule type" value="Genomic_DNA"/>
</dbReference>
<feature type="region of interest" description="Disordered" evidence="2">
    <location>
        <begin position="921"/>
        <end position="953"/>
    </location>
</feature>
<evidence type="ECO:0000256" key="2">
    <source>
        <dbReference type="SAM" id="MobiDB-lite"/>
    </source>
</evidence>
<reference evidence="3 4" key="1">
    <citation type="submission" date="2024-09" db="EMBL/GenBank/DDBJ databases">
        <authorList>
            <person name="Sun Q."/>
            <person name="Mori K."/>
        </authorList>
    </citation>
    <scope>NUCLEOTIDE SEQUENCE [LARGE SCALE GENOMIC DNA]</scope>
    <source>
        <strain evidence="3 4">CECT 7955</strain>
    </source>
</reference>
<dbReference type="InterPro" id="IPR036977">
    <property type="entry name" value="DNA_primase_Znf_CHC2"/>
</dbReference>
<organism evidence="3 4">
    <name type="scientific">Flavobacterium jumunjinense</name>
    <dbReference type="NCBI Taxonomy" id="998845"/>
    <lineage>
        <taxon>Bacteria</taxon>
        <taxon>Pseudomonadati</taxon>
        <taxon>Bacteroidota</taxon>
        <taxon>Flavobacteriia</taxon>
        <taxon>Flavobacteriales</taxon>
        <taxon>Flavobacteriaceae</taxon>
        <taxon>Flavobacterium</taxon>
    </lineage>
</organism>
<protein>
    <submittedName>
        <fullName evidence="3">Primase-helicase family protein</fullName>
    </submittedName>
</protein>
<comment type="caution">
    <text evidence="3">The sequence shown here is derived from an EMBL/GenBank/DDBJ whole genome shotgun (WGS) entry which is preliminary data.</text>
</comment>
<evidence type="ECO:0000313" key="3">
    <source>
        <dbReference type="EMBL" id="MFB9097478.1"/>
    </source>
</evidence>
<feature type="compositionally biased region" description="Basic and acidic residues" evidence="2">
    <location>
        <begin position="936"/>
        <end position="947"/>
    </location>
</feature>
<accession>A0ABV5GQ16</accession>
<gene>
    <name evidence="3" type="ORF">ACFFVF_13200</name>
</gene>